<evidence type="ECO:0000256" key="1">
    <source>
        <dbReference type="SAM" id="MobiDB-lite"/>
    </source>
</evidence>
<organism evidence="2 3">
    <name type="scientific">Filobasidium floriforme</name>
    <dbReference type="NCBI Taxonomy" id="5210"/>
    <lineage>
        <taxon>Eukaryota</taxon>
        <taxon>Fungi</taxon>
        <taxon>Dikarya</taxon>
        <taxon>Basidiomycota</taxon>
        <taxon>Agaricomycotina</taxon>
        <taxon>Tremellomycetes</taxon>
        <taxon>Filobasidiales</taxon>
        <taxon>Filobasidiaceae</taxon>
        <taxon>Filobasidium</taxon>
    </lineage>
</organism>
<protein>
    <submittedName>
        <fullName evidence="2">Uncharacterized protein</fullName>
    </submittedName>
</protein>
<proteinExistence type="predicted"/>
<keyword evidence="3" id="KW-1185">Reference proteome</keyword>
<evidence type="ECO:0000313" key="3">
    <source>
        <dbReference type="Proteomes" id="UP000812966"/>
    </source>
</evidence>
<feature type="compositionally biased region" description="Polar residues" evidence="1">
    <location>
        <begin position="84"/>
        <end position="94"/>
    </location>
</feature>
<dbReference type="EMBL" id="JABELV010000220">
    <property type="protein sequence ID" value="KAG7527894.1"/>
    <property type="molecule type" value="Genomic_DNA"/>
</dbReference>
<reference evidence="2" key="1">
    <citation type="submission" date="2020-04" db="EMBL/GenBank/DDBJ databases">
        <title>Analysis of mating type loci in Filobasidium floriforme.</title>
        <authorList>
            <person name="Nowrousian M."/>
        </authorList>
    </citation>
    <scope>NUCLEOTIDE SEQUENCE</scope>
    <source>
        <strain evidence="2">CBS 6242</strain>
    </source>
</reference>
<feature type="region of interest" description="Disordered" evidence="1">
    <location>
        <begin position="1"/>
        <end position="104"/>
    </location>
</feature>
<sequence length="271" mass="29881">MPPEDCNPSRASSVTVIGDPVDDSDTSSVTAQETSPSASEDSVTVGGDSPSVSSNEEHDQTQVDTSSRSPSLKRKRRQGGGQLDTENQGVQSKKNAVKKKIIRSSSPGSEAAKYLYDLCNKQRADLEKRNRERLAVLRREQNLSETERVFLLVPSLRVKHKRSEKALDGIGGISISRTARSQRGLQNYNADQWWCQTNDRTNTRGTWGAVVHRFESIGSRDNTSNEQESADLPWMEESLDVPWQYLVNLGLRTHEVGLLAADLPAAVTTNG</sequence>
<evidence type="ECO:0000313" key="2">
    <source>
        <dbReference type="EMBL" id="KAG7527894.1"/>
    </source>
</evidence>
<gene>
    <name evidence="2" type="ORF">FFLO_06519</name>
</gene>
<dbReference type="AlphaFoldDB" id="A0A8K0JF80"/>
<comment type="caution">
    <text evidence="2">The sequence shown here is derived from an EMBL/GenBank/DDBJ whole genome shotgun (WGS) entry which is preliminary data.</text>
</comment>
<accession>A0A8K0JF80</accession>
<feature type="compositionally biased region" description="Polar residues" evidence="1">
    <location>
        <begin position="31"/>
        <end position="42"/>
    </location>
</feature>
<dbReference type="Proteomes" id="UP000812966">
    <property type="component" value="Unassembled WGS sequence"/>
</dbReference>
<name>A0A8K0JF80_9TREE</name>